<organism evidence="1 2">
    <name type="scientific">Canna indica</name>
    <name type="common">Indian-shot</name>
    <dbReference type="NCBI Taxonomy" id="4628"/>
    <lineage>
        <taxon>Eukaryota</taxon>
        <taxon>Viridiplantae</taxon>
        <taxon>Streptophyta</taxon>
        <taxon>Embryophyta</taxon>
        <taxon>Tracheophyta</taxon>
        <taxon>Spermatophyta</taxon>
        <taxon>Magnoliopsida</taxon>
        <taxon>Liliopsida</taxon>
        <taxon>Zingiberales</taxon>
        <taxon>Cannaceae</taxon>
        <taxon>Canna</taxon>
    </lineage>
</organism>
<gene>
    <name evidence="1" type="ORF">Cni_G05212</name>
</gene>
<protein>
    <submittedName>
        <fullName evidence="1">Crocetin glucosyltransferase 2</fullName>
    </submittedName>
</protein>
<evidence type="ECO:0000313" key="1">
    <source>
        <dbReference type="EMBL" id="WOK96505.1"/>
    </source>
</evidence>
<name>A0AAQ3Q4Q8_9LILI</name>
<evidence type="ECO:0000313" key="2">
    <source>
        <dbReference type="Proteomes" id="UP001327560"/>
    </source>
</evidence>
<dbReference type="EMBL" id="CP136891">
    <property type="protein sequence ID" value="WOK96505.1"/>
    <property type="molecule type" value="Genomic_DNA"/>
</dbReference>
<reference evidence="1 2" key="1">
    <citation type="submission" date="2023-10" db="EMBL/GenBank/DDBJ databases">
        <title>Chromosome-scale genome assembly provides insights into flower coloration mechanisms of Canna indica.</title>
        <authorList>
            <person name="Li C."/>
        </authorList>
    </citation>
    <scope>NUCLEOTIDE SEQUENCE [LARGE SCALE GENOMIC DNA]</scope>
    <source>
        <tissue evidence="1">Flower</tissue>
    </source>
</reference>
<sequence>MAGSARTQKEGRDTATSIPCHSWGIERFAARGLVFTLATTCFILRTTRPEPGTVRLVAISDGFGQAGYTEAGSVPAHLDHLE</sequence>
<dbReference type="AlphaFoldDB" id="A0AAQ3Q4Q8"/>
<keyword evidence="2" id="KW-1185">Reference proteome</keyword>
<proteinExistence type="predicted"/>
<dbReference type="Proteomes" id="UP001327560">
    <property type="component" value="Chromosome 2"/>
</dbReference>
<accession>A0AAQ3Q4Q8</accession>